<feature type="compositionally biased region" description="Polar residues" evidence="1">
    <location>
        <begin position="370"/>
        <end position="384"/>
    </location>
</feature>
<evidence type="ECO:0000313" key="3">
    <source>
        <dbReference type="Proteomes" id="UP001372834"/>
    </source>
</evidence>
<dbReference type="EMBL" id="JAWJWE010000001">
    <property type="protein sequence ID" value="KAK6645567.1"/>
    <property type="molecule type" value="Genomic_DNA"/>
</dbReference>
<accession>A0AAN8XUN0</accession>
<evidence type="ECO:0000313" key="2">
    <source>
        <dbReference type="EMBL" id="KAK6645567.1"/>
    </source>
</evidence>
<dbReference type="AlphaFoldDB" id="A0AAN8XUN0"/>
<reference evidence="2 3" key="1">
    <citation type="submission" date="2023-10" db="EMBL/GenBank/DDBJ databases">
        <title>Genomes of two closely related lineages of the louse Polyplax serrata with different host specificities.</title>
        <authorList>
            <person name="Martinu J."/>
            <person name="Tarabai H."/>
            <person name="Stefka J."/>
            <person name="Hypsa V."/>
        </authorList>
    </citation>
    <scope>NUCLEOTIDE SEQUENCE [LARGE SCALE GENOMIC DNA]</scope>
    <source>
        <strain evidence="2">HR10_N</strain>
    </source>
</reference>
<sequence>MAFKEDISSQFMILFFMTYKRSIQDFKDFVDAESLMPLPTSDMRKSVCLEMKTMKLDSELHPVCGKESGNMAGSHAGHPSRTVVQCSRHKRDTPKSEDHRNMDMDSQDSSDTFASCNTHTFHSEGDLTSDIVNDTSAIVDYVLDSNLYINPLDLPAENSSTNTLTRGLKKSASGDTGLRTLVGSEEDSSFNALVRSPERGSRRSLNYTSTPKHRKTRFQQLEPVRRNSFSGWVNHEHSRCGSLNQGTHYFGEHSRRCPTELCWTCTRFQITQSEHALWRTSSLSLQDADKDDSSEYVNIPECGLKQRNTSGDSWKKDSQENVEGRREKSVATKGFASASRLLNQHLFGLQNGRNGKGKKNDYKSSADSIENWNAPNLDQNQRSKSILKKPDTTHQKFGDPETEKLISDSSFCGSVPISSDVGVGYESDEHVGNKISLKMSRSTSPPRSSLPMTIKYQVRLPRESSNEKSKGLKSPLNALDEYCGGEKTLTLSPGKETGKNTRINSRSRRHSSYDQVQCSIRLCGEHLQLTLPVEGS</sequence>
<feature type="region of interest" description="Disordered" evidence="1">
    <location>
        <begin position="370"/>
        <end position="405"/>
    </location>
</feature>
<organism evidence="2 3">
    <name type="scientific">Polyplax serrata</name>
    <name type="common">Common mouse louse</name>
    <dbReference type="NCBI Taxonomy" id="468196"/>
    <lineage>
        <taxon>Eukaryota</taxon>
        <taxon>Metazoa</taxon>
        <taxon>Ecdysozoa</taxon>
        <taxon>Arthropoda</taxon>
        <taxon>Hexapoda</taxon>
        <taxon>Insecta</taxon>
        <taxon>Pterygota</taxon>
        <taxon>Neoptera</taxon>
        <taxon>Paraneoptera</taxon>
        <taxon>Psocodea</taxon>
        <taxon>Troctomorpha</taxon>
        <taxon>Phthiraptera</taxon>
        <taxon>Anoplura</taxon>
        <taxon>Polyplacidae</taxon>
        <taxon>Polyplax</taxon>
    </lineage>
</organism>
<feature type="compositionally biased region" description="Basic and acidic residues" evidence="1">
    <location>
        <begin position="388"/>
        <end position="405"/>
    </location>
</feature>
<protein>
    <submittedName>
        <fullName evidence="2">Uncharacterized protein</fullName>
    </submittedName>
</protein>
<feature type="compositionally biased region" description="Basic and acidic residues" evidence="1">
    <location>
        <begin position="313"/>
        <end position="330"/>
    </location>
</feature>
<feature type="region of interest" description="Disordered" evidence="1">
    <location>
        <begin position="189"/>
        <end position="215"/>
    </location>
</feature>
<feature type="region of interest" description="Disordered" evidence="1">
    <location>
        <begin position="307"/>
        <end position="330"/>
    </location>
</feature>
<evidence type="ECO:0000256" key="1">
    <source>
        <dbReference type="SAM" id="MobiDB-lite"/>
    </source>
</evidence>
<proteinExistence type="predicted"/>
<gene>
    <name evidence="2" type="ORF">RUM43_001844</name>
</gene>
<comment type="caution">
    <text evidence="2">The sequence shown here is derived from an EMBL/GenBank/DDBJ whole genome shotgun (WGS) entry which is preliminary data.</text>
</comment>
<name>A0AAN8XUN0_POLSC</name>
<feature type="region of interest" description="Disordered" evidence="1">
    <location>
        <begin position="487"/>
        <end position="510"/>
    </location>
</feature>
<feature type="compositionally biased region" description="Basic and acidic residues" evidence="1">
    <location>
        <begin position="93"/>
        <end position="103"/>
    </location>
</feature>
<feature type="region of interest" description="Disordered" evidence="1">
    <location>
        <begin position="69"/>
        <end position="112"/>
    </location>
</feature>
<dbReference type="Proteomes" id="UP001372834">
    <property type="component" value="Unassembled WGS sequence"/>
</dbReference>